<dbReference type="GO" id="GO:0016020">
    <property type="term" value="C:membrane"/>
    <property type="evidence" value="ECO:0007669"/>
    <property type="project" value="GOC"/>
</dbReference>
<comment type="catalytic activity">
    <reaction evidence="11 12">
        <text>a UDP-3-O-[(3R)-3-hydroxyacyl]-N-acetyl-alpha-D-glucosamine + H2O = a UDP-3-O-[(3R)-3-hydroxyacyl]-alpha-D-glucosamine + acetate</text>
        <dbReference type="Rhea" id="RHEA:67816"/>
        <dbReference type="ChEBI" id="CHEBI:15377"/>
        <dbReference type="ChEBI" id="CHEBI:30089"/>
        <dbReference type="ChEBI" id="CHEBI:137740"/>
        <dbReference type="ChEBI" id="CHEBI:173225"/>
        <dbReference type="EC" id="3.5.1.108"/>
    </reaction>
</comment>
<dbReference type="RefSeq" id="WP_135200709.1">
    <property type="nucleotide sequence ID" value="NZ_SPVG01000061.1"/>
</dbReference>
<evidence type="ECO:0000256" key="9">
    <source>
        <dbReference type="ARBA" id="ARBA00022833"/>
    </source>
</evidence>
<comment type="similarity">
    <text evidence="12">Belongs to the LpxC family.</text>
</comment>
<dbReference type="GO" id="GO:0046872">
    <property type="term" value="F:metal ion binding"/>
    <property type="evidence" value="ECO:0007669"/>
    <property type="project" value="UniProtKB-KW"/>
</dbReference>
<proteinExistence type="inferred from homology"/>
<gene>
    <name evidence="12" type="primary">lpxC</name>
    <name evidence="13" type="ORF">E4L98_06265</name>
</gene>
<feature type="binding site" evidence="12">
    <location>
        <position position="245"/>
    </location>
    <ligand>
        <name>Zn(2+)</name>
        <dbReference type="ChEBI" id="CHEBI:29105"/>
    </ligand>
</feature>
<accession>A0A4Y9SMM5</accession>
<dbReference type="PANTHER" id="PTHR33694">
    <property type="entry name" value="UDP-3-O-ACYL-N-ACETYLGLUCOSAMINE DEACETYLASE 1, MITOCHONDRIAL-RELATED"/>
    <property type="match status" value="1"/>
</dbReference>
<reference evidence="13 14" key="1">
    <citation type="submission" date="2019-03" db="EMBL/GenBank/DDBJ databases">
        <title>Draft Genome Sequence of Duganella callidus sp. nov., a Novel Duganella Species Isolated from Cultivated Soil.</title>
        <authorList>
            <person name="Raths R."/>
            <person name="Peta V."/>
            <person name="Bucking H."/>
        </authorList>
    </citation>
    <scope>NUCLEOTIDE SEQUENCE [LARGE SCALE GENOMIC DNA]</scope>
    <source>
        <strain evidence="13 14">DN04</strain>
    </source>
</reference>
<dbReference type="AlphaFoldDB" id="A0A4Y9SMM5"/>
<feature type="binding site" evidence="12">
    <location>
        <position position="241"/>
    </location>
    <ligand>
        <name>Zn(2+)</name>
        <dbReference type="ChEBI" id="CHEBI:29105"/>
    </ligand>
</feature>
<dbReference type="NCBIfam" id="TIGR00325">
    <property type="entry name" value="lpxC"/>
    <property type="match status" value="1"/>
</dbReference>
<evidence type="ECO:0000256" key="7">
    <source>
        <dbReference type="ARBA" id="ARBA00022723"/>
    </source>
</evidence>
<protein>
    <recommendedName>
        <fullName evidence="4 12">UDP-3-O-acyl-N-acetylglucosamine deacetylase</fullName>
        <shortName evidence="12">UDP-3-O-acyl-GlcNAc deacetylase</shortName>
        <ecNumber evidence="4 12">3.5.1.108</ecNumber>
    </recommendedName>
    <alternativeName>
        <fullName evidence="12">UDP-3-O-[R-3-hydroxymyristoyl]-N-acetylglucosamine deacetylase</fullName>
    </alternativeName>
</protein>
<evidence type="ECO:0000256" key="4">
    <source>
        <dbReference type="ARBA" id="ARBA00012745"/>
    </source>
</evidence>
<dbReference type="EMBL" id="SPVG01000061">
    <property type="protein sequence ID" value="TFW27922.1"/>
    <property type="molecule type" value="Genomic_DNA"/>
</dbReference>
<evidence type="ECO:0000256" key="6">
    <source>
        <dbReference type="ARBA" id="ARBA00022556"/>
    </source>
</evidence>
<evidence type="ECO:0000256" key="10">
    <source>
        <dbReference type="ARBA" id="ARBA00023098"/>
    </source>
</evidence>
<dbReference type="EC" id="3.5.1.108" evidence="4 12"/>
<evidence type="ECO:0000256" key="12">
    <source>
        <dbReference type="HAMAP-Rule" id="MF_00388"/>
    </source>
</evidence>
<dbReference type="InterPro" id="IPR020568">
    <property type="entry name" value="Ribosomal_Su5_D2-typ_SF"/>
</dbReference>
<dbReference type="Gene3D" id="3.30.1700.10">
    <property type="entry name" value="lpxc deacetylase, domain 2"/>
    <property type="match status" value="1"/>
</dbReference>
<dbReference type="InterPro" id="IPR004463">
    <property type="entry name" value="UDP-acyl_GlcNac_deAcase"/>
</dbReference>
<dbReference type="SUPFAM" id="SSF54211">
    <property type="entry name" value="Ribosomal protein S5 domain 2-like"/>
    <property type="match status" value="2"/>
</dbReference>
<evidence type="ECO:0000256" key="8">
    <source>
        <dbReference type="ARBA" id="ARBA00022801"/>
    </source>
</evidence>
<dbReference type="GO" id="GO:0103117">
    <property type="term" value="F:UDP-3-O-acyl-N-acetylglucosamine deacetylase activity"/>
    <property type="evidence" value="ECO:0007669"/>
    <property type="project" value="UniProtKB-UniRule"/>
</dbReference>
<dbReference type="HAMAP" id="MF_00388">
    <property type="entry name" value="LpxC"/>
    <property type="match status" value="1"/>
</dbReference>
<dbReference type="PANTHER" id="PTHR33694:SF1">
    <property type="entry name" value="UDP-3-O-ACYL-N-ACETYLGLUCOSAMINE DEACETYLASE 1, MITOCHONDRIAL-RELATED"/>
    <property type="match status" value="1"/>
</dbReference>
<dbReference type="Gene3D" id="3.30.230.20">
    <property type="entry name" value="lpxc deacetylase, domain 1"/>
    <property type="match status" value="1"/>
</dbReference>
<dbReference type="UniPathway" id="UPA00359">
    <property type="reaction ID" value="UER00478"/>
</dbReference>
<comment type="function">
    <text evidence="2 12">Catalyzes the hydrolysis of UDP-3-O-myristoyl-N-acetylglucosamine to form UDP-3-O-myristoylglucosamine and acetate, the committed step in lipid A biosynthesis.</text>
</comment>
<dbReference type="InterPro" id="IPR015870">
    <property type="entry name" value="UDP-acyl_N-AcGlcN_deAcase_N"/>
</dbReference>
<feature type="active site" description="Proton donor" evidence="12">
    <location>
        <position position="268"/>
    </location>
</feature>
<evidence type="ECO:0000256" key="1">
    <source>
        <dbReference type="ARBA" id="ARBA00001947"/>
    </source>
</evidence>
<dbReference type="OrthoDB" id="9802746at2"/>
<keyword evidence="10 12" id="KW-0443">Lipid metabolism</keyword>
<evidence type="ECO:0000256" key="3">
    <source>
        <dbReference type="ARBA" id="ARBA00005002"/>
    </source>
</evidence>
<dbReference type="Proteomes" id="UP000297729">
    <property type="component" value="Unassembled WGS sequence"/>
</dbReference>
<evidence type="ECO:0000256" key="2">
    <source>
        <dbReference type="ARBA" id="ARBA00002923"/>
    </source>
</evidence>
<sequence length="311" mass="34484">MLKQRTIKELVRTTGVGLHSGTKVELTLRPAAPDTGIVFRRVDLNPVVEFPSSAMAVGDTRMASVLVKEGARVSTVEHLMSACAGLGIDNLYIEVSAEEIPIMDGSASSFVFLLQQAGLLEQPAPKKFIRVLKPVEIREGTGDREKWARLVPHDGFKLDFFIEFNHPAVDGTKQRAQVDFGDVSYVHDVARARTFGFMQDVEMLRGIGLARGGSLENAIVMDEYRILNSDGLRYDDEFVRHKILDAIGDLYLVGHPLIAGYEAHKSGHALNNQLLLELLKHPDAYEIVTFEDMASAPPSYVRQMAHEWALT</sequence>
<organism evidence="13 14">
    <name type="scientific">Duganella callida</name>
    <dbReference type="NCBI Taxonomy" id="2561932"/>
    <lineage>
        <taxon>Bacteria</taxon>
        <taxon>Pseudomonadati</taxon>
        <taxon>Pseudomonadota</taxon>
        <taxon>Betaproteobacteria</taxon>
        <taxon>Burkholderiales</taxon>
        <taxon>Oxalobacteraceae</taxon>
        <taxon>Telluria group</taxon>
        <taxon>Duganella</taxon>
    </lineage>
</organism>
<evidence type="ECO:0000256" key="11">
    <source>
        <dbReference type="ARBA" id="ARBA00024535"/>
    </source>
</evidence>
<dbReference type="Pfam" id="PF03331">
    <property type="entry name" value="LpxC"/>
    <property type="match status" value="1"/>
</dbReference>
<keyword evidence="8 12" id="KW-0378">Hydrolase</keyword>
<evidence type="ECO:0000256" key="5">
    <source>
        <dbReference type="ARBA" id="ARBA00022516"/>
    </source>
</evidence>
<evidence type="ECO:0000313" key="13">
    <source>
        <dbReference type="EMBL" id="TFW27922.1"/>
    </source>
</evidence>
<comment type="pathway">
    <text evidence="3 12">Glycolipid biosynthesis; lipid IV(A) biosynthesis; lipid IV(A) from (3R)-3-hydroxytetradecanoyl-[acyl-carrier-protein] and UDP-N-acetyl-alpha-D-glucosamine: step 2/6.</text>
</comment>
<keyword evidence="7 12" id="KW-0479">Metal-binding</keyword>
<keyword evidence="14" id="KW-1185">Reference proteome</keyword>
<name>A0A4Y9SMM5_9BURK</name>
<dbReference type="GO" id="GO:0009245">
    <property type="term" value="P:lipid A biosynthetic process"/>
    <property type="evidence" value="ECO:0007669"/>
    <property type="project" value="UniProtKB-UniRule"/>
</dbReference>
<feature type="binding site" evidence="12">
    <location>
        <position position="78"/>
    </location>
    <ligand>
        <name>Zn(2+)</name>
        <dbReference type="ChEBI" id="CHEBI:29105"/>
    </ligand>
</feature>
<keyword evidence="5 12" id="KW-0444">Lipid biosynthesis</keyword>
<comment type="cofactor">
    <cofactor evidence="1 12">
        <name>Zn(2+)</name>
        <dbReference type="ChEBI" id="CHEBI:29105"/>
    </cofactor>
</comment>
<keyword evidence="6 12" id="KW-0441">Lipid A biosynthesis</keyword>
<keyword evidence="9 12" id="KW-0862">Zinc</keyword>
<dbReference type="InterPro" id="IPR011334">
    <property type="entry name" value="UDP-acyl_GlcNac_deAcase_C"/>
</dbReference>
<evidence type="ECO:0000313" key="14">
    <source>
        <dbReference type="Proteomes" id="UP000297729"/>
    </source>
</evidence>
<comment type="caution">
    <text evidence="13">The sequence shown here is derived from an EMBL/GenBank/DDBJ whole genome shotgun (WGS) entry which is preliminary data.</text>
</comment>